<reference evidence="2 3" key="1">
    <citation type="submission" date="2019-08" db="EMBL/GenBank/DDBJ databases">
        <title>Bacterial whole genome sequence for Glaciihabitans sp. CHu50b-6-2.</title>
        <authorList>
            <person name="Jin L."/>
        </authorList>
    </citation>
    <scope>NUCLEOTIDE SEQUENCE [LARGE SCALE GENOMIC DNA]</scope>
    <source>
        <strain evidence="2 3">CHu50b-6-2</strain>
    </source>
</reference>
<dbReference type="EMBL" id="VRMG01000008">
    <property type="protein sequence ID" value="TXN29897.1"/>
    <property type="molecule type" value="Genomic_DNA"/>
</dbReference>
<evidence type="ECO:0000313" key="2">
    <source>
        <dbReference type="EMBL" id="TXN29897.1"/>
    </source>
</evidence>
<evidence type="ECO:0000256" key="1">
    <source>
        <dbReference type="SAM" id="Phobius"/>
    </source>
</evidence>
<keyword evidence="1" id="KW-0472">Membrane</keyword>
<comment type="caution">
    <text evidence="2">The sequence shown here is derived from an EMBL/GenBank/DDBJ whole genome shotgun (WGS) entry which is preliminary data.</text>
</comment>
<dbReference type="RefSeq" id="WP_147783940.1">
    <property type="nucleotide sequence ID" value="NZ_VRMG01000008.1"/>
</dbReference>
<dbReference type="AlphaFoldDB" id="A0A5C8UR19"/>
<gene>
    <name evidence="2" type="ORF">FVP33_12225</name>
</gene>
<evidence type="ECO:0000313" key="3">
    <source>
        <dbReference type="Proteomes" id="UP000321379"/>
    </source>
</evidence>
<keyword evidence="1" id="KW-0812">Transmembrane</keyword>
<proteinExistence type="predicted"/>
<protein>
    <submittedName>
        <fullName evidence="2">Uncharacterized protein</fullName>
    </submittedName>
</protein>
<feature type="transmembrane region" description="Helical" evidence="1">
    <location>
        <begin position="64"/>
        <end position="83"/>
    </location>
</feature>
<organism evidence="2 3">
    <name type="scientific">Lacisediminihabitans profunda</name>
    <dbReference type="NCBI Taxonomy" id="2594790"/>
    <lineage>
        <taxon>Bacteria</taxon>
        <taxon>Bacillati</taxon>
        <taxon>Actinomycetota</taxon>
        <taxon>Actinomycetes</taxon>
        <taxon>Micrococcales</taxon>
        <taxon>Microbacteriaceae</taxon>
        <taxon>Lacisediminihabitans</taxon>
    </lineage>
</organism>
<name>A0A5C8UR19_9MICO</name>
<feature type="transmembrane region" description="Helical" evidence="1">
    <location>
        <begin position="12"/>
        <end position="29"/>
    </location>
</feature>
<accession>A0A5C8UR19</accession>
<feature type="transmembrane region" description="Helical" evidence="1">
    <location>
        <begin position="35"/>
        <end position="57"/>
    </location>
</feature>
<dbReference type="Proteomes" id="UP000321379">
    <property type="component" value="Unassembled WGS sequence"/>
</dbReference>
<sequence length="89" mass="9487">MRSTRVWPASALGWWGLGLILAFAALFVLKSTVGAPIPTFAIFALGIVGAVLGVVAVIRRDLSWVLIAIGSLVILFMVVWVGGELLFPH</sequence>
<keyword evidence="1" id="KW-1133">Transmembrane helix</keyword>
<keyword evidence="3" id="KW-1185">Reference proteome</keyword>